<dbReference type="InterPro" id="IPR037118">
    <property type="entry name" value="Val-tRNA_synth_C_sf"/>
</dbReference>
<evidence type="ECO:0000256" key="3">
    <source>
        <dbReference type="ARBA" id="ARBA00013368"/>
    </source>
</evidence>
<evidence type="ECO:0000256" key="5">
    <source>
        <dbReference type="ARBA" id="ARBA00022840"/>
    </source>
</evidence>
<evidence type="ECO:0000256" key="2">
    <source>
        <dbReference type="ARBA" id="ARBA00011322"/>
    </source>
</evidence>
<sequence>MKYYFKQFIKENYSSKSDGYLFILWAVIKNIGKENRLHQSIKKELEKLDIDNFNFDKKKEISNRIVNRMKASPEKASGKDYSGLKSIQIKNFKGFGELSEQDRGTYIALNANKNIFFAPNGGGKTSFCEAFEYALTGDVKEAKRRGVNKKDYITRNGKKEGISLQFIDSQLELKKLDEHDKQFFQQCFIEKNRLQEFSLLGSKDTGVKEKDVIAILLGLTDLDELISSFAQSTSFNVLRNDIQDKIKQLDSDNKTNVSLLKEYSEDLLNLKKEVFKYLEEGEEVTTETINEKADKNKGKIKEYEERIKKLSENQLPELNMETLRREIVDFKSKVNEYHELQKSLQEQVEKLNLENFYSVLLEIKDISNGKCPACDTDLENVTKNPFNKAAAELEDLKEIKRVKSKFVVLENSLLDQWYSWCIDMIKNYQTCIQCYTELSNEAFNDTINVLRNKIRDHSKQSKLKFIETFKDELEIKQSELKQFNEIYTETSKKHKNVQNEVDKLQREIKGIRDKNQVLNTIKVQITSLEEKMDKVNKENEKYEKKVEKLERLKVKETKYNSLVTDVQKAYKEFYQDLLLFKVNVEKKQIDQIGDRVLKYYQYINKNDDPSEYITKIRFVLQDNNYRIQLTINDSNIEKDAYACLSEGHLRSLGLSIMLAVAEKNNVPFLIFDDVVNAIDSDHRANILEMIFNDKFIKKTQMIITTHDRLFWERFCNLYKRYLAKKKNEDFQISNIFSYTNKGTILMQHNVGFEDKILKALEQYDIRQALIYCRIWFETLATEYCVDKEHKITGKFSKGVPSNLLKPTLESIYDVLVDNLGSNLCIQKIRKDLINWRGQNQEHHAFEENSYNFVHSKTSDEVKIVFEAVRDLADLLFTEKQIDCVESSIQELERVFRSLEAKLNNSGFITNAPITDIEEAKEQKLKAEKSLDYYKTRRGKLKMFTVQQ</sequence>
<dbReference type="SUPFAM" id="SSF52540">
    <property type="entry name" value="P-loop containing nucleoside triphosphate hydrolases"/>
    <property type="match status" value="1"/>
</dbReference>
<keyword evidence="6" id="KW-0175">Coiled coil</keyword>
<feature type="coiled-coil region" evidence="6">
    <location>
        <begin position="440"/>
        <end position="559"/>
    </location>
</feature>
<keyword evidence="8" id="KW-1185">Reference proteome</keyword>
<dbReference type="InterPro" id="IPR027417">
    <property type="entry name" value="P-loop_NTPase"/>
</dbReference>
<dbReference type="PANTHER" id="PTHR32114:SF2">
    <property type="entry name" value="ABC TRANSPORTER ABCH.3"/>
    <property type="match status" value="1"/>
</dbReference>
<evidence type="ECO:0000313" key="7">
    <source>
        <dbReference type="EMBL" id="MBU9720986.1"/>
    </source>
</evidence>
<keyword evidence="4" id="KW-0547">Nucleotide-binding</keyword>
<dbReference type="Gene3D" id="1.10.287.380">
    <property type="entry name" value="Valyl-tRNA synthetase, C-terminal domain"/>
    <property type="match status" value="1"/>
</dbReference>
<accession>A0ABS6JQZ9</accession>
<keyword evidence="5" id="KW-0067">ATP-binding</keyword>
<feature type="coiled-coil region" evidence="6">
    <location>
        <begin position="260"/>
        <end position="354"/>
    </location>
</feature>
<dbReference type="Proteomes" id="UP000790580">
    <property type="component" value="Unassembled WGS sequence"/>
</dbReference>
<protein>
    <recommendedName>
        <fullName evidence="3">Nuclease SbcCD subunit C</fullName>
    </recommendedName>
</protein>
<evidence type="ECO:0000256" key="6">
    <source>
        <dbReference type="SAM" id="Coils"/>
    </source>
</evidence>
<gene>
    <name evidence="7" type="ORF">KS407_05955</name>
</gene>
<dbReference type="PANTHER" id="PTHR32114">
    <property type="entry name" value="ABC TRANSPORTER ABCH.3"/>
    <property type="match status" value="1"/>
</dbReference>
<organism evidence="7 8">
    <name type="scientific">Evansella alkalicola</name>
    <dbReference type="NCBI Taxonomy" id="745819"/>
    <lineage>
        <taxon>Bacteria</taxon>
        <taxon>Bacillati</taxon>
        <taxon>Bacillota</taxon>
        <taxon>Bacilli</taxon>
        <taxon>Bacillales</taxon>
        <taxon>Bacillaceae</taxon>
        <taxon>Evansella</taxon>
    </lineage>
</organism>
<evidence type="ECO:0000256" key="1">
    <source>
        <dbReference type="ARBA" id="ARBA00006930"/>
    </source>
</evidence>
<evidence type="ECO:0000313" key="8">
    <source>
        <dbReference type="Proteomes" id="UP000790580"/>
    </source>
</evidence>
<proteinExistence type="inferred from homology"/>
<comment type="caution">
    <text evidence="7">The sequence shown here is derived from an EMBL/GenBank/DDBJ whole genome shotgun (WGS) entry which is preliminary data.</text>
</comment>
<feature type="coiled-coil region" evidence="6">
    <location>
        <begin position="874"/>
        <end position="936"/>
    </location>
</feature>
<evidence type="ECO:0000256" key="4">
    <source>
        <dbReference type="ARBA" id="ARBA00022741"/>
    </source>
</evidence>
<dbReference type="RefSeq" id="WP_088073341.1">
    <property type="nucleotide sequence ID" value="NZ_JAHQCR010000028.1"/>
</dbReference>
<dbReference type="Gene3D" id="3.40.50.300">
    <property type="entry name" value="P-loop containing nucleotide triphosphate hydrolases"/>
    <property type="match status" value="2"/>
</dbReference>
<reference evidence="7 8" key="1">
    <citation type="submission" date="2021-06" db="EMBL/GenBank/DDBJ databases">
        <title>Bacillus sp. RD4P76, an endophyte from a halophyte.</title>
        <authorList>
            <person name="Sun J.-Q."/>
        </authorList>
    </citation>
    <scope>NUCLEOTIDE SEQUENCE [LARGE SCALE GENOMIC DNA]</scope>
    <source>
        <strain evidence="7 8">JCM 17098</strain>
    </source>
</reference>
<name>A0ABS6JQZ9_9BACI</name>
<comment type="similarity">
    <text evidence="1">Belongs to the SMC family. SbcC subfamily.</text>
</comment>
<comment type="subunit">
    <text evidence="2">Heterodimer of SbcC and SbcD.</text>
</comment>
<dbReference type="EMBL" id="JAHQCR010000028">
    <property type="protein sequence ID" value="MBU9720986.1"/>
    <property type="molecule type" value="Genomic_DNA"/>
</dbReference>